<proteinExistence type="predicted"/>
<dbReference type="RefSeq" id="WP_028094256.1">
    <property type="nucleotide sequence ID" value="NZ_BNAP01000013.1"/>
</dbReference>
<gene>
    <name evidence="3" type="ORF">GCM10010961_28130</name>
</gene>
<sequence>MATRKIIICFDGTGNEVGDRESNILRLYKGLTETQDQIVHYVPGIGTLEGPRLILWEAARKLRSLAGLAFGLGLENDVLDAYAFLSRTYQSAGDKSAAASARRRELRETAKVLGLARPQFQAERTEADQIYIFGFSRGAYAARILAGFLNNFGLLAPEKLHIVTEAFRAYRSVTEADRDTDPDVVFRRLRQYHDAFSPRASVPIRALGLFDTVASMARFSRPLRSLRRYGSVMDLAVHANVLSNPSVRIVLQALALDERRTMYRPLPWQRGDYYGNRFKAGRRRDQIVTQRWFPGYHSDIGGTMIDGIGIGQRTMAWMLDALAAAEARADAEDATDPGKPLRLNQAFRDTLPPLGPPPGWTPGCGWEDPLAMAPLHPSLTFPWQILEWVPKTRLRREWPAPGVGPRWYLPRAEPRRVPEDHEVDASVFARKRGHSGYRPENLPERHQKT</sequence>
<comment type="caution">
    <text evidence="3">The sequence shown here is derived from an EMBL/GenBank/DDBJ whole genome shotgun (WGS) entry which is preliminary data.</text>
</comment>
<keyword evidence="4" id="KW-1185">Reference proteome</keyword>
<organism evidence="3 4">
    <name type="scientific">Pseudodonghicola xiamenensis</name>
    <dbReference type="NCBI Taxonomy" id="337702"/>
    <lineage>
        <taxon>Bacteria</taxon>
        <taxon>Pseudomonadati</taxon>
        <taxon>Pseudomonadota</taxon>
        <taxon>Alphaproteobacteria</taxon>
        <taxon>Rhodobacterales</taxon>
        <taxon>Paracoccaceae</taxon>
        <taxon>Pseudodonghicola</taxon>
    </lineage>
</organism>
<dbReference type="Pfam" id="PF09994">
    <property type="entry name" value="T6SS_Tle1-like_cat"/>
    <property type="match status" value="1"/>
</dbReference>
<feature type="domain" description="T6SS Phospholipase effector Tle1-like catalytic" evidence="2">
    <location>
        <begin position="4"/>
        <end position="320"/>
    </location>
</feature>
<dbReference type="AlphaFoldDB" id="A0A8J3MCY1"/>
<dbReference type="Proteomes" id="UP000611500">
    <property type="component" value="Unassembled WGS sequence"/>
</dbReference>
<reference evidence="3" key="2">
    <citation type="submission" date="2020-09" db="EMBL/GenBank/DDBJ databases">
        <authorList>
            <person name="Sun Q."/>
            <person name="Zhou Y."/>
        </authorList>
    </citation>
    <scope>NUCLEOTIDE SEQUENCE</scope>
    <source>
        <strain evidence="3">CGMCC 1.7081</strain>
    </source>
</reference>
<evidence type="ECO:0000313" key="4">
    <source>
        <dbReference type="Proteomes" id="UP000611500"/>
    </source>
</evidence>
<feature type="region of interest" description="Disordered" evidence="1">
    <location>
        <begin position="416"/>
        <end position="449"/>
    </location>
</feature>
<dbReference type="InterPro" id="IPR018712">
    <property type="entry name" value="Tle1-like_cat"/>
</dbReference>
<protein>
    <recommendedName>
        <fullName evidence="2">T6SS Phospholipase effector Tle1-like catalytic domain-containing protein</fullName>
    </recommendedName>
</protein>
<evidence type="ECO:0000313" key="3">
    <source>
        <dbReference type="EMBL" id="GHG94833.1"/>
    </source>
</evidence>
<evidence type="ECO:0000256" key="1">
    <source>
        <dbReference type="SAM" id="MobiDB-lite"/>
    </source>
</evidence>
<dbReference type="EMBL" id="BNAP01000013">
    <property type="protein sequence ID" value="GHG94833.1"/>
    <property type="molecule type" value="Genomic_DNA"/>
</dbReference>
<dbReference type="PANTHER" id="PTHR33840">
    <property type="match status" value="1"/>
</dbReference>
<dbReference type="PANTHER" id="PTHR33840:SF1">
    <property type="entry name" value="TLE1 PHOSPHOLIPASE DOMAIN-CONTAINING PROTEIN"/>
    <property type="match status" value="1"/>
</dbReference>
<evidence type="ECO:0000259" key="2">
    <source>
        <dbReference type="Pfam" id="PF09994"/>
    </source>
</evidence>
<accession>A0A8J3MCY1</accession>
<reference evidence="3" key="1">
    <citation type="journal article" date="2014" name="Int. J. Syst. Evol. Microbiol.">
        <title>Complete genome sequence of Corynebacterium casei LMG S-19264T (=DSM 44701T), isolated from a smear-ripened cheese.</title>
        <authorList>
            <consortium name="US DOE Joint Genome Institute (JGI-PGF)"/>
            <person name="Walter F."/>
            <person name="Albersmeier A."/>
            <person name="Kalinowski J."/>
            <person name="Ruckert C."/>
        </authorList>
    </citation>
    <scope>NUCLEOTIDE SEQUENCE</scope>
    <source>
        <strain evidence="3">CGMCC 1.7081</strain>
    </source>
</reference>
<name>A0A8J3MCY1_9RHOB</name>